<evidence type="ECO:0000256" key="4">
    <source>
        <dbReference type="HAMAP-Rule" id="MF_00626"/>
    </source>
</evidence>
<dbReference type="InterPro" id="IPR023430">
    <property type="entry name" value="Pept_HybD-like_dom_sf"/>
</dbReference>
<reference evidence="5 6" key="1">
    <citation type="submission" date="2022-03" db="EMBL/GenBank/DDBJ databases">
        <authorList>
            <person name="Jo J.-H."/>
            <person name="Im W.-T."/>
        </authorList>
    </citation>
    <scope>NUCLEOTIDE SEQUENCE [LARGE SCALE GENOMIC DNA]</scope>
    <source>
        <strain evidence="5 6">MA9</strain>
    </source>
</reference>
<proteinExistence type="inferred from homology"/>
<evidence type="ECO:0000256" key="2">
    <source>
        <dbReference type="ARBA" id="ARBA00022801"/>
    </source>
</evidence>
<comment type="similarity">
    <text evidence="4">Belongs to the peptidase A25 family.</text>
</comment>
<keyword evidence="6" id="KW-1185">Reference proteome</keyword>
<comment type="subunit">
    <text evidence="4">Homotetramer.</text>
</comment>
<organism evidence="5 6">
    <name type="scientific">Solibacillus palustris</name>
    <dbReference type="NCBI Taxonomy" id="2908203"/>
    <lineage>
        <taxon>Bacteria</taxon>
        <taxon>Bacillati</taxon>
        <taxon>Bacillota</taxon>
        <taxon>Bacilli</taxon>
        <taxon>Bacillales</taxon>
        <taxon>Caryophanaceae</taxon>
        <taxon>Solibacillus</taxon>
    </lineage>
</organism>
<name>A0ABS9UCW0_9BACL</name>
<feature type="propeptide" id="PRO_5044942005" evidence="4">
    <location>
        <begin position="1"/>
        <end position="10"/>
    </location>
</feature>
<evidence type="ECO:0000256" key="3">
    <source>
        <dbReference type="ARBA" id="ARBA00023145"/>
    </source>
</evidence>
<gene>
    <name evidence="4 5" type="primary">gpr</name>
    <name evidence="5" type="ORF">LZ480_09740</name>
</gene>
<comment type="caution">
    <text evidence="5">The sequence shown here is derived from an EMBL/GenBank/DDBJ whole genome shotgun (WGS) entry which is preliminary data.</text>
</comment>
<dbReference type="EMBL" id="JAKZFC010000003">
    <property type="protein sequence ID" value="MCH7322171.1"/>
    <property type="molecule type" value="Genomic_DNA"/>
</dbReference>
<comment type="PTM">
    <text evidence="4">Autoproteolytically processed. The inactive tetrameric zymogen termed p46 autoprocesses to a smaller form termed p41, which is active only during spore germination.</text>
</comment>
<dbReference type="EC" id="3.4.24.78" evidence="4"/>
<keyword evidence="2 4" id="KW-0378">Hydrolase</keyword>
<dbReference type="Pfam" id="PF03418">
    <property type="entry name" value="Peptidase_A25"/>
    <property type="match status" value="1"/>
</dbReference>
<evidence type="ECO:0000256" key="1">
    <source>
        <dbReference type="ARBA" id="ARBA00022670"/>
    </source>
</evidence>
<dbReference type="RefSeq" id="WP_241369237.1">
    <property type="nucleotide sequence ID" value="NZ_JAKZFC010000003.1"/>
</dbReference>
<keyword evidence="3 4" id="KW-0865">Zymogen</keyword>
<dbReference type="InterPro" id="IPR005080">
    <property type="entry name" value="Peptidase_A25"/>
</dbReference>
<comment type="catalytic activity">
    <reaction evidence="4">
        <text>Endopeptidase action with P4 Glu or Asp, P1 preferably Glu &gt; Asp, P1' hydrophobic and P2' Ala.</text>
        <dbReference type="EC" id="3.4.24.78"/>
    </reaction>
</comment>
<comment type="function">
    <text evidence="4">Initiates the rapid degradation of small, acid-soluble proteins during spore germination.</text>
</comment>
<keyword evidence="1 4" id="KW-0645">Protease</keyword>
<accession>A0ABS9UCW0</accession>
<evidence type="ECO:0000313" key="5">
    <source>
        <dbReference type="EMBL" id="MCH7322171.1"/>
    </source>
</evidence>
<feature type="chain" id="PRO_5044942004" description="Germination protease" evidence="4">
    <location>
        <begin position="11"/>
        <end position="343"/>
    </location>
</feature>
<dbReference type="SUPFAM" id="SSF53163">
    <property type="entry name" value="HybD-like"/>
    <property type="match status" value="1"/>
</dbReference>
<evidence type="ECO:0000313" key="6">
    <source>
        <dbReference type="Proteomes" id="UP001316087"/>
    </source>
</evidence>
<dbReference type="GO" id="GO:0016787">
    <property type="term" value="F:hydrolase activity"/>
    <property type="evidence" value="ECO:0007669"/>
    <property type="project" value="UniProtKB-KW"/>
</dbReference>
<dbReference type="Gene3D" id="3.40.50.1450">
    <property type="entry name" value="HybD-like"/>
    <property type="match status" value="1"/>
</dbReference>
<dbReference type="NCBIfam" id="TIGR01441">
    <property type="entry name" value="GPR"/>
    <property type="match status" value="1"/>
</dbReference>
<protein>
    <recommendedName>
        <fullName evidence="4">Germination protease</fullName>
        <ecNumber evidence="4">3.4.24.78</ecNumber>
    </recommendedName>
    <alternativeName>
        <fullName evidence="4">GPR endopeptidase</fullName>
    </alternativeName>
    <alternativeName>
        <fullName evidence="4">Germination proteinase</fullName>
    </alternativeName>
    <alternativeName>
        <fullName evidence="4">Spore protease</fullName>
    </alternativeName>
</protein>
<dbReference type="Proteomes" id="UP001316087">
    <property type="component" value="Unassembled WGS sequence"/>
</dbReference>
<dbReference type="HAMAP" id="MF_00626">
    <property type="entry name" value="Germination_prot"/>
    <property type="match status" value="1"/>
</dbReference>
<sequence length="343" mass="38224">MQEITWNRTDLIDEAAEVVLQTNGQQKEKLEEKSGIHIEESQQNRVKVTKVEVSAEGERQIHKKQGVYITLSIPTLTSEDQHGFSQLQESLIHYLEEMHKEISITADSRILVIGLGNKTITPDAIGPYVIDAMHKKQSELESPEFVLYAPGVTAQTGFETSDYVQALTESIQPELVIIIDALATSGSARLCRTIQLTNTGIQPGGGVGNHRKEISKEVLNVPISAIGIPTVVEAPILMADAVEAVFQSIAAKISEKGKPSSKLSVTNWTSSKENLDLTSLEPIFGQWVTWSNEDRRQLFEEVFSSHPERLIVTPKEVDFWLTQFAILLSESLFEWIKNARKSF</sequence>